<name>Q6H6S7_ORYSJ</name>
<reference evidence="3" key="4">
    <citation type="journal article" date="2008" name="Nucleic Acids Res.">
        <title>The rice annotation project database (RAP-DB): 2008 update.</title>
        <authorList>
            <consortium name="The rice annotation project (RAP)"/>
        </authorList>
    </citation>
    <scope>GENOME REANNOTATION</scope>
    <source>
        <strain evidence="3">cv. Nipponbare</strain>
    </source>
</reference>
<evidence type="ECO:0000313" key="3">
    <source>
        <dbReference type="Proteomes" id="UP000000763"/>
    </source>
</evidence>
<sequence>MTAPESGYEFVWGGRGAALESIVSPFVNRTGGGGGRTKRQHVNVASAQLFPMVVRALNKNNPRLAQGPGWPSTSITK</sequence>
<reference evidence="3" key="3">
    <citation type="journal article" date="2005" name="Nature">
        <title>The map-based sequence of the rice genome.</title>
        <authorList>
            <consortium name="International rice genome sequencing project (IRGSP)"/>
            <person name="Matsumoto T."/>
            <person name="Wu J."/>
            <person name="Kanamori H."/>
            <person name="Katayose Y."/>
            <person name="Fujisawa M."/>
            <person name="Namiki N."/>
            <person name="Mizuno H."/>
            <person name="Yamamoto K."/>
            <person name="Antonio B.A."/>
            <person name="Baba T."/>
            <person name="Sakata K."/>
            <person name="Nagamura Y."/>
            <person name="Aoki H."/>
            <person name="Arikawa K."/>
            <person name="Arita K."/>
            <person name="Bito T."/>
            <person name="Chiden Y."/>
            <person name="Fujitsuka N."/>
            <person name="Fukunaka R."/>
            <person name="Hamada M."/>
            <person name="Harada C."/>
            <person name="Hayashi A."/>
            <person name="Hijishita S."/>
            <person name="Honda M."/>
            <person name="Hosokawa S."/>
            <person name="Ichikawa Y."/>
            <person name="Idonuma A."/>
            <person name="Iijima M."/>
            <person name="Ikeda M."/>
            <person name="Ikeno M."/>
            <person name="Ito K."/>
            <person name="Ito S."/>
            <person name="Ito T."/>
            <person name="Ito Y."/>
            <person name="Ito Y."/>
            <person name="Iwabuchi A."/>
            <person name="Kamiya K."/>
            <person name="Karasawa W."/>
            <person name="Kurita K."/>
            <person name="Katagiri S."/>
            <person name="Kikuta A."/>
            <person name="Kobayashi H."/>
            <person name="Kobayashi N."/>
            <person name="Machita K."/>
            <person name="Maehara T."/>
            <person name="Masukawa M."/>
            <person name="Mizubayashi T."/>
            <person name="Mukai Y."/>
            <person name="Nagasaki H."/>
            <person name="Nagata Y."/>
            <person name="Naito S."/>
            <person name="Nakashima M."/>
            <person name="Nakama Y."/>
            <person name="Nakamichi Y."/>
            <person name="Nakamura M."/>
            <person name="Meguro A."/>
            <person name="Negishi M."/>
            <person name="Ohta I."/>
            <person name="Ohta T."/>
            <person name="Okamoto M."/>
            <person name="Ono N."/>
            <person name="Saji S."/>
            <person name="Sakaguchi M."/>
            <person name="Sakai K."/>
            <person name="Shibata M."/>
            <person name="Shimokawa T."/>
            <person name="Song J."/>
            <person name="Takazaki Y."/>
            <person name="Terasawa K."/>
            <person name="Tsugane M."/>
            <person name="Tsuji K."/>
            <person name="Ueda S."/>
            <person name="Waki K."/>
            <person name="Yamagata H."/>
            <person name="Yamamoto M."/>
            <person name="Yamamoto S."/>
            <person name="Yamane H."/>
            <person name="Yoshiki S."/>
            <person name="Yoshihara R."/>
            <person name="Yukawa K."/>
            <person name="Zhong H."/>
            <person name="Yano M."/>
            <person name="Yuan Q."/>
            <person name="Ouyang S."/>
            <person name="Liu J."/>
            <person name="Jones K.M."/>
            <person name="Gansberger K."/>
            <person name="Moffat K."/>
            <person name="Hill J."/>
            <person name="Bera J."/>
            <person name="Fadrosh D."/>
            <person name="Jin S."/>
            <person name="Johri S."/>
            <person name="Kim M."/>
            <person name="Overton L."/>
            <person name="Reardon M."/>
            <person name="Tsitrin T."/>
            <person name="Vuong H."/>
            <person name="Weaver B."/>
            <person name="Ciecko A."/>
            <person name="Tallon L."/>
            <person name="Jackson J."/>
            <person name="Pai G."/>
            <person name="Aken S.V."/>
            <person name="Utterback T."/>
            <person name="Reidmuller S."/>
            <person name="Feldblyum T."/>
            <person name="Hsiao J."/>
            <person name="Zismann V."/>
            <person name="Iobst S."/>
            <person name="de Vazeille A.R."/>
            <person name="Buell C.R."/>
            <person name="Ying K."/>
            <person name="Li Y."/>
            <person name="Lu T."/>
            <person name="Huang Y."/>
            <person name="Zhao Q."/>
            <person name="Feng Q."/>
            <person name="Zhang L."/>
            <person name="Zhu J."/>
            <person name="Weng Q."/>
            <person name="Mu J."/>
            <person name="Lu Y."/>
            <person name="Fan D."/>
            <person name="Liu Y."/>
            <person name="Guan J."/>
            <person name="Zhang Y."/>
            <person name="Yu S."/>
            <person name="Liu X."/>
            <person name="Zhang Y."/>
            <person name="Hong G."/>
            <person name="Han B."/>
            <person name="Choisne N."/>
            <person name="Demange N."/>
            <person name="Orjeda G."/>
            <person name="Samain S."/>
            <person name="Cattolico L."/>
            <person name="Pelletier E."/>
            <person name="Couloux A."/>
            <person name="Segurens B."/>
            <person name="Wincker P."/>
            <person name="D'Hont A."/>
            <person name="Scarpelli C."/>
            <person name="Weissenbach J."/>
            <person name="Salanoubat M."/>
            <person name="Quetier F."/>
            <person name="Yu Y."/>
            <person name="Kim H.R."/>
            <person name="Rambo T."/>
            <person name="Currie J."/>
            <person name="Collura K."/>
            <person name="Luo M."/>
            <person name="Yang T."/>
            <person name="Ammiraju J.S.S."/>
            <person name="Engler F."/>
            <person name="Soderlund C."/>
            <person name="Wing R.A."/>
            <person name="Palmer L.E."/>
            <person name="de la Bastide M."/>
            <person name="Spiegel L."/>
            <person name="Nascimento L."/>
            <person name="Zutavern T."/>
            <person name="O'Shaughnessy A."/>
            <person name="Dike S."/>
            <person name="Dedhia N."/>
            <person name="Preston R."/>
            <person name="Balija V."/>
            <person name="McCombie W.R."/>
            <person name="Chow T."/>
            <person name="Chen H."/>
            <person name="Chung M."/>
            <person name="Chen C."/>
            <person name="Shaw J."/>
            <person name="Wu H."/>
            <person name="Hsiao K."/>
            <person name="Chao Y."/>
            <person name="Chu M."/>
            <person name="Cheng C."/>
            <person name="Hour A."/>
            <person name="Lee P."/>
            <person name="Lin S."/>
            <person name="Lin Y."/>
            <person name="Liou J."/>
            <person name="Liu S."/>
            <person name="Hsing Y."/>
            <person name="Raghuvanshi S."/>
            <person name="Mohanty A."/>
            <person name="Bharti A.K."/>
            <person name="Gaur A."/>
            <person name="Gupta V."/>
            <person name="Kumar D."/>
            <person name="Ravi V."/>
            <person name="Vij S."/>
            <person name="Kapur A."/>
            <person name="Khurana P."/>
            <person name="Khurana P."/>
            <person name="Khurana J.P."/>
            <person name="Tyagi A.K."/>
            <person name="Gaikwad K."/>
            <person name="Singh A."/>
            <person name="Dalal V."/>
            <person name="Srivastava S."/>
            <person name="Dixit A."/>
            <person name="Pal A.K."/>
            <person name="Ghazi I.A."/>
            <person name="Yadav M."/>
            <person name="Pandit A."/>
            <person name="Bhargava A."/>
            <person name="Sureshbabu K."/>
            <person name="Batra K."/>
            <person name="Sharma T.R."/>
            <person name="Mohapatra T."/>
            <person name="Singh N.K."/>
            <person name="Messing J."/>
            <person name="Nelson A.B."/>
            <person name="Fuks G."/>
            <person name="Kavchok S."/>
            <person name="Keizer G."/>
            <person name="Linton E."/>
            <person name="Llaca V."/>
            <person name="Song R."/>
            <person name="Tanyolac B."/>
            <person name="Young S."/>
            <person name="Ho-Il K."/>
            <person name="Hahn J.H."/>
            <person name="Sangsakoo G."/>
            <person name="Vanavichit A."/>
            <person name="de Mattos Luiz.A.T."/>
            <person name="Zimmer P.D."/>
            <person name="Malone G."/>
            <person name="Dellagostin O."/>
            <person name="de Oliveira A.C."/>
            <person name="Bevan M."/>
            <person name="Bancroft I."/>
            <person name="Minx P."/>
            <person name="Cordum H."/>
            <person name="Wilson R."/>
            <person name="Cheng Z."/>
            <person name="Jin W."/>
            <person name="Jiang J."/>
            <person name="Leong S.A."/>
            <person name="Iwama H."/>
            <person name="Gojobori T."/>
            <person name="Itoh T."/>
            <person name="Niimura Y."/>
            <person name="Fujii Y."/>
            <person name="Habara T."/>
            <person name="Sakai H."/>
            <person name="Sato Y."/>
            <person name="Wilson G."/>
            <person name="Kumar K."/>
            <person name="McCouch S."/>
            <person name="Juretic N."/>
            <person name="Hoen D."/>
            <person name="Wright S."/>
            <person name="Bruskiewich R."/>
            <person name="Bureau T."/>
            <person name="Miyao A."/>
            <person name="Hirochika H."/>
            <person name="Nishikawa T."/>
            <person name="Kadowaki K."/>
            <person name="Sugiura M."/>
            <person name="Burr B."/>
            <person name="Sasaki T."/>
        </authorList>
    </citation>
    <scope>NUCLEOTIDE SEQUENCE [LARGE SCALE GENOMIC DNA]</scope>
    <source>
        <strain evidence="3">cv. Nipponbare</strain>
    </source>
</reference>
<dbReference type="EMBL" id="AP004868">
    <property type="protein sequence ID" value="BAD25572.1"/>
    <property type="molecule type" value="Genomic_DNA"/>
</dbReference>
<dbReference type="AlphaFoldDB" id="Q6H6S7"/>
<protein>
    <submittedName>
        <fullName evidence="2">Uncharacterized protein</fullName>
    </submittedName>
</protein>
<organism evidence="2 3">
    <name type="scientific">Oryza sativa subsp. japonica</name>
    <name type="common">Rice</name>
    <dbReference type="NCBI Taxonomy" id="39947"/>
    <lineage>
        <taxon>Eukaryota</taxon>
        <taxon>Viridiplantae</taxon>
        <taxon>Streptophyta</taxon>
        <taxon>Embryophyta</taxon>
        <taxon>Tracheophyta</taxon>
        <taxon>Spermatophyta</taxon>
        <taxon>Magnoliopsida</taxon>
        <taxon>Liliopsida</taxon>
        <taxon>Poales</taxon>
        <taxon>Poaceae</taxon>
        <taxon>BOP clade</taxon>
        <taxon>Oryzoideae</taxon>
        <taxon>Oryzeae</taxon>
        <taxon>Oryzinae</taxon>
        <taxon>Oryza</taxon>
        <taxon>Oryza sativa</taxon>
    </lineage>
</organism>
<reference evidence="2" key="1">
    <citation type="submission" date="2002-03" db="EMBL/GenBank/DDBJ databases">
        <title>Oryza sativa nipponbare(GA3) genomic DNA, chromosome 2, PAC clone:P0048B08.</title>
        <authorList>
            <person name="Sasaki T."/>
            <person name="Matsumoto T."/>
            <person name="Yamamoto K."/>
        </authorList>
    </citation>
    <scope>NUCLEOTIDE SEQUENCE</scope>
</reference>
<reference evidence="1" key="2">
    <citation type="submission" date="2002-03" db="EMBL/GenBank/DDBJ databases">
        <title>Oryza sativa nipponbare(GA3) genomic DNA, chromosome 2, PAC clone:P0519A12.</title>
        <authorList>
            <person name="Sasaki T."/>
            <person name="Matsumoto T."/>
            <person name="Yamamoto K."/>
        </authorList>
    </citation>
    <scope>NUCLEOTIDE SEQUENCE</scope>
</reference>
<dbReference type="Proteomes" id="UP000000763">
    <property type="component" value="Chromosome 2"/>
</dbReference>
<dbReference type="EMBL" id="AP004839">
    <property type="protein sequence ID" value="BAD25536.1"/>
    <property type="molecule type" value="Genomic_DNA"/>
</dbReference>
<evidence type="ECO:0000313" key="1">
    <source>
        <dbReference type="EMBL" id="BAD25536.1"/>
    </source>
</evidence>
<gene>
    <name evidence="2" type="ORF">P0048B08.12</name>
    <name evidence="1" type="ORF">P0519A12.43</name>
</gene>
<accession>Q6H6S7</accession>
<evidence type="ECO:0000313" key="2">
    <source>
        <dbReference type="EMBL" id="BAD25572.1"/>
    </source>
</evidence>
<proteinExistence type="predicted"/>